<feature type="transmembrane region" description="Helical" evidence="5">
    <location>
        <begin position="149"/>
        <end position="168"/>
    </location>
</feature>
<keyword evidence="8" id="KW-1185">Reference proteome</keyword>
<name>A0ABR6BMS8_9PSEU</name>
<evidence type="ECO:0000256" key="1">
    <source>
        <dbReference type="ARBA" id="ARBA00004141"/>
    </source>
</evidence>
<dbReference type="Proteomes" id="UP000517916">
    <property type="component" value="Unassembled WGS sequence"/>
</dbReference>
<evidence type="ECO:0000256" key="3">
    <source>
        <dbReference type="ARBA" id="ARBA00022989"/>
    </source>
</evidence>
<evidence type="ECO:0000313" key="7">
    <source>
        <dbReference type="EMBL" id="MBA8928173.1"/>
    </source>
</evidence>
<comment type="subcellular location">
    <subcellularLocation>
        <location evidence="1">Membrane</location>
        <topology evidence="1">Multi-pass membrane protein</topology>
    </subcellularLocation>
</comment>
<dbReference type="Pfam" id="PF01794">
    <property type="entry name" value="Ferric_reduct"/>
    <property type="match status" value="1"/>
</dbReference>
<dbReference type="InterPro" id="IPR013130">
    <property type="entry name" value="Fe3_Rdtase_TM_dom"/>
</dbReference>
<feature type="domain" description="Ferric oxidoreductase" evidence="6">
    <location>
        <begin position="13"/>
        <end position="134"/>
    </location>
</feature>
<proteinExistence type="predicted"/>
<reference evidence="7 8" key="1">
    <citation type="submission" date="2020-08" db="EMBL/GenBank/DDBJ databases">
        <title>Genomic Encyclopedia of Archaeal and Bacterial Type Strains, Phase II (KMG-II): from individual species to whole genera.</title>
        <authorList>
            <person name="Goeker M."/>
        </authorList>
    </citation>
    <scope>NUCLEOTIDE SEQUENCE [LARGE SCALE GENOMIC DNA]</scope>
    <source>
        <strain evidence="7 8">DSM 43850</strain>
    </source>
</reference>
<protein>
    <submittedName>
        <fullName evidence="7">Sulfoxide reductase heme-binding subunit YedZ</fullName>
    </submittedName>
</protein>
<evidence type="ECO:0000256" key="5">
    <source>
        <dbReference type="SAM" id="Phobius"/>
    </source>
</evidence>
<evidence type="ECO:0000313" key="8">
    <source>
        <dbReference type="Proteomes" id="UP000517916"/>
    </source>
</evidence>
<evidence type="ECO:0000256" key="2">
    <source>
        <dbReference type="ARBA" id="ARBA00022692"/>
    </source>
</evidence>
<organism evidence="7 8">
    <name type="scientific">Kutzneria viridogrisea</name>
    <dbReference type="NCBI Taxonomy" id="47990"/>
    <lineage>
        <taxon>Bacteria</taxon>
        <taxon>Bacillati</taxon>
        <taxon>Actinomycetota</taxon>
        <taxon>Actinomycetes</taxon>
        <taxon>Pseudonocardiales</taxon>
        <taxon>Pseudonocardiaceae</taxon>
        <taxon>Kutzneria</taxon>
    </lineage>
</organism>
<keyword evidence="3 5" id="KW-1133">Transmembrane helix</keyword>
<dbReference type="EMBL" id="JACJID010000004">
    <property type="protein sequence ID" value="MBA8928173.1"/>
    <property type="molecule type" value="Genomic_DNA"/>
</dbReference>
<keyword evidence="2 5" id="KW-0812">Transmembrane</keyword>
<feature type="transmembrane region" description="Helical" evidence="5">
    <location>
        <begin position="89"/>
        <end position="111"/>
    </location>
</feature>
<dbReference type="RefSeq" id="WP_182838765.1">
    <property type="nucleotide sequence ID" value="NZ_BAAABQ010000030.1"/>
</dbReference>
<gene>
    <name evidence="7" type="ORF">BC739_005390</name>
</gene>
<accession>A0ABR6BMS8</accession>
<feature type="transmembrane region" description="Helical" evidence="5">
    <location>
        <begin position="123"/>
        <end position="143"/>
    </location>
</feature>
<sequence length="178" mass="19375">MTTDALWYLGRGSGVVALALVTISVALGIVNGSGRQLVGLPRFAVAAVHRNASMLAVSFLLVHIATLLFDPYAQLRLVDLVVPFFGQYQPLWLGLGTLTLDLLLAITVTSLLRQRIGLRAWRFVHWAAYATWPIALMHAIGTGSDTSQLWLWAVFALSAATVAAALIWRCAPRPVEVR</sequence>
<comment type="caution">
    <text evidence="7">The sequence shown here is derived from an EMBL/GenBank/DDBJ whole genome shotgun (WGS) entry which is preliminary data.</text>
</comment>
<feature type="transmembrane region" description="Helical" evidence="5">
    <location>
        <begin position="51"/>
        <end position="69"/>
    </location>
</feature>
<keyword evidence="4 5" id="KW-0472">Membrane</keyword>
<feature type="transmembrane region" description="Helical" evidence="5">
    <location>
        <begin position="6"/>
        <end position="30"/>
    </location>
</feature>
<evidence type="ECO:0000256" key="4">
    <source>
        <dbReference type="ARBA" id="ARBA00023136"/>
    </source>
</evidence>
<evidence type="ECO:0000259" key="6">
    <source>
        <dbReference type="Pfam" id="PF01794"/>
    </source>
</evidence>